<organism evidence="1 2">
    <name type="scientific">Lepagella muris</name>
    <dbReference type="NCBI Taxonomy" id="3032870"/>
    <lineage>
        <taxon>Bacteria</taxon>
        <taxon>Pseudomonadati</taxon>
        <taxon>Bacteroidota</taxon>
        <taxon>Bacteroidia</taxon>
        <taxon>Bacteroidales</taxon>
        <taxon>Muribaculaceae</taxon>
        <taxon>Lepagella</taxon>
    </lineage>
</organism>
<reference evidence="1" key="1">
    <citation type="submission" date="2019-04" db="EMBL/GenBank/DDBJ databases">
        <title>Microbes associate with the intestines of laboratory mice.</title>
        <authorList>
            <person name="Navarre W."/>
            <person name="Wong E."/>
            <person name="Huang K."/>
            <person name="Tropini C."/>
            <person name="Ng K."/>
            <person name="Yu B."/>
        </authorList>
    </citation>
    <scope>NUCLEOTIDE SEQUENCE</scope>
    <source>
        <strain evidence="1">NM04_E33</strain>
    </source>
</reference>
<gene>
    <name evidence="1" type="ORF">E5331_06725</name>
</gene>
<sequence>MNRLLCLLLVAIFSLSQQSVAATFHLNVVVTPEGGGSLNTSSGDFEEGSSVYLRTYANTGFRFLGWYENEERISEKSNFNYTMPAHDANVVAKYEYDPDVPADPAMPDTTTYYLLQTVINPEGAGSLNLYDGRYAAGASVNLRAYNNTGFRFINWQDQNGNIVSESSSFRYTMPANDVTLTANYDYNPDLPADPDSIATKYNVSLECRPEGAGYFSNNVNTATAGSEIWINAYPNSGYRFIRWEDADGNPVATEPNIYYTVPNENVTLYGIFEFDPAPPSNPNANYWDETSGEAILDDFYPGYLYDVISNLTGYGNLSKVANLIVKGEINSYDINSINYFSNAATIDLARTGGTDEIPNYAFSNLSVSNIILPSTISKLGYYLFRECPNLTALTIYAQEPPKCDPNTFSEFSNKDNCTIYVPASAIELYSNADYWKDFTILPITSDAHVLQVNLPEVAADGRYKNYTLEIVNLKSGVRQRYIVSDRMLYTFNGLLKDEEYNVYLISQTGFEIGSIEGIVIPEDDVEVTFDTLKTLHTVTAKVTAPDGSDVTDSVTVEWLRPQSEGLTYLRKGVSVSDIPEDLTLICRVTLDNKLGVVYTAPKDTEFSVNGSNATCEIPLQAIRDIALSGLILDGDEAPLKDASVSVSQMINGRFSKSYTTKTGRDGKWELTVLDVPETRITYSASECVNLNDTIASFAPDATSLDMGSVTLRSIVGARITYGFTYHAAGEEEIENYYPDYQNVIVSVFNTTQNRQHNDVSLQYPMLAVLDENINSGDELQLTATSKTGAFKPITETVTVNDKQRAEVTFDIVGKGGIKASFEMTENPAVIAMLYNSKGELQKKGNYSEANAIFTGLDDGDYALITMGQSDLMSSILRLANLAEVGLTEGKDFVKNEVTVESGKLTEVNNREIPAFDESLFYYTGSATNFSSNKSSITTGNYLTLRSAIDFKNAYKDAVKNVALIVDLPDACDFVEQSVIQGPNLLPYTLDGKRLTIQLGDKYESQVRFCVIPTAGGTFNASASIAFDCNGKTVTQPIGSAISEIKDLEISIPEIIQSSDFNVCGIAPINSIVTIYSGLDIIGNTKTKSNGRWEASCNINRPFNMTDYNIFAKITTEKNVLLTKTRTVKYIKNYPTIKTIRMNTSPEVVFDFENRSTSHSWYYTPSNVLFILNFSNNNPDIIQEVYLNIYGEDGSIKVIDCSYDNDKSIWFTNVNFTPFNGIINLSVNYTAVGDYSYESSEAQLIASTQEDNITKENEKFKEFKEAITQTLNDIKSDSIPKDDIINIISVIRKKVTNYYCPIPTSDDGNIIGEKDLDNLKDPNYSGGKVILFGDRPEDKDPKLDPYYENLGSPYNSPLSLPEGKYTNTICSHKDTTTDIQIIPGDFDFESLINNNESGSFSVTNSIGDSWSCDTNFSQPLNPESPESVKDFFEAASEERQNAYIQWAQSADGALTAADLTATLAISVQTRYFNANFDQLAAIAGSKNPVVQKEAEALGKTVEKNLTNLKNAKIASNVISGASAFVGGYGIGKDITTGYGRYDEWTYIINSIQSLCNGSDIESLINKAKEYRLWVLLRDSGKAIGDIGTTGLGITGAVLAPETAGMSLLLNLASAGISIGLTHWENNYVRTNTQHIAEITRKARISKSCPNDPFPYGYPGNPYYDGSFPNSPYYGGYTPTTPPFDPLTINHDPSGFVYEAVPANRVEGVQATIYYKETKEDMYGDPYDEVILWDAEEYAQKNPLFTDENGMYQWDVPQGLWQVKFEKEGYATAYSEWLPVPPPQLEVNIGIIQSTQPEVTEARAYEDGVEVQFSKYMDMTTLHSGNIYVTANGEKLNGEISFINATLADEYASEEDANALRYASRIRFVPEQPLSVTTGEIRLTVSRNVLSYAGAPMTETYSQTLDVEKEVQEIVADNVKVLYGGEKEVTIYALPYDAAVGRTLHIANSSDLIASVDKTEATIDEEGKATIIVKGELPGRAQLTFTIDDVTATGECTLDVVTEIITAEAPKASRASGTAVYRGSKIELTTDSKNGVIYFTTDGSCPCDENGTRRKYTVPIVIDADTKILAMTMIGSNGNDVSETVEFNYTLKKTDMELALEEGWNWISHTLETPVESTTVAAEENVIRIKGKDKEIVRDADKELTGNLSSLSAAESYKVETTGATSRIRLNDVAWNPATPIAVSNGWNWLGFPVEQTMTPDEAFAPTDVETLDIVVGQNGFAQFDGEKWVGTLTTMSPGLGYMYHSVSAKNVIYNSSIISDASAKSAAGISTRGTVAVDIRKYPDIMPLVAKVTNLEGADLDNENYIVNAFCGTECRGTGRVVNGLIMMNVYGNAGDEITFRITDSNETTSYSNSAVISLDGNVPGSIHRPYAIAINPESGVGEVSYEGKIRIKVEGDRLFITGISPEDIELVEIYDLDGHKLLHAANVTEAGIKISPLGNGVFIVTVKGIGEHTYHKIAIR</sequence>
<name>A0AC61RI90_9BACT</name>
<dbReference type="Proteomes" id="UP000306319">
    <property type="component" value="Unassembled WGS sequence"/>
</dbReference>
<protein>
    <submittedName>
        <fullName evidence="1">Uncharacterized protein</fullName>
    </submittedName>
</protein>
<proteinExistence type="predicted"/>
<dbReference type="EMBL" id="SRYB01000007">
    <property type="protein sequence ID" value="TGY79362.1"/>
    <property type="molecule type" value="Genomic_DNA"/>
</dbReference>
<evidence type="ECO:0000313" key="2">
    <source>
        <dbReference type="Proteomes" id="UP000306319"/>
    </source>
</evidence>
<keyword evidence="2" id="KW-1185">Reference proteome</keyword>
<evidence type="ECO:0000313" key="1">
    <source>
        <dbReference type="EMBL" id="TGY79362.1"/>
    </source>
</evidence>
<accession>A0AC61RI90</accession>
<comment type="caution">
    <text evidence="1">The sequence shown here is derived from an EMBL/GenBank/DDBJ whole genome shotgun (WGS) entry which is preliminary data.</text>
</comment>